<protein>
    <recommendedName>
        <fullName evidence="3">Cofilin</fullName>
    </recommendedName>
    <alternativeName>
        <fullName evidence="5">Actin-depolymerizing factor 1</fullName>
    </alternativeName>
</protein>
<evidence type="ECO:0000256" key="1">
    <source>
        <dbReference type="ARBA" id="ARBA00004109"/>
    </source>
</evidence>
<feature type="non-terminal residue" evidence="7">
    <location>
        <position position="128"/>
    </location>
</feature>
<dbReference type="PANTHER" id="PTHR11913">
    <property type="entry name" value="COFILIN-RELATED"/>
    <property type="match status" value="1"/>
</dbReference>
<feature type="non-terminal residue" evidence="7">
    <location>
        <position position="1"/>
    </location>
</feature>
<sequence length="128" mass="14712">SSGVSVNPDCLDVFQELKLKKTSKYIIFILNKEKTEIIVEKKSTSKDYDDFIADLPENECRWGVYDLEFEKEEGGRRNKIVFYQWSPDTAKIKDKMVTASSRDALRRSLVGIAIEIQGTDYSEVAFET</sequence>
<reference evidence="7" key="2">
    <citation type="journal article" date="2020" name="Nat. Commun.">
        <title>Large-scale genome sequencing of mycorrhizal fungi provides insights into the early evolution of symbiotic traits.</title>
        <authorList>
            <person name="Miyauchi S."/>
            <person name="Kiss E."/>
            <person name="Kuo A."/>
            <person name="Drula E."/>
            <person name="Kohler A."/>
            <person name="Sanchez-Garcia M."/>
            <person name="Morin E."/>
            <person name="Andreopoulos B."/>
            <person name="Barry K.W."/>
            <person name="Bonito G."/>
            <person name="Buee M."/>
            <person name="Carver A."/>
            <person name="Chen C."/>
            <person name="Cichocki N."/>
            <person name="Clum A."/>
            <person name="Culley D."/>
            <person name="Crous P.W."/>
            <person name="Fauchery L."/>
            <person name="Girlanda M."/>
            <person name="Hayes R.D."/>
            <person name="Keri Z."/>
            <person name="LaButti K."/>
            <person name="Lipzen A."/>
            <person name="Lombard V."/>
            <person name="Magnuson J."/>
            <person name="Maillard F."/>
            <person name="Murat C."/>
            <person name="Nolan M."/>
            <person name="Ohm R.A."/>
            <person name="Pangilinan J."/>
            <person name="Pereira M.F."/>
            <person name="Perotto S."/>
            <person name="Peter M."/>
            <person name="Pfister S."/>
            <person name="Riley R."/>
            <person name="Sitrit Y."/>
            <person name="Stielow J.B."/>
            <person name="Szollosi G."/>
            <person name="Zifcakova L."/>
            <person name="Stursova M."/>
            <person name="Spatafora J.W."/>
            <person name="Tedersoo L."/>
            <person name="Vaario L.M."/>
            <person name="Yamada A."/>
            <person name="Yan M."/>
            <person name="Wang P."/>
            <person name="Xu J."/>
            <person name="Bruns T."/>
            <person name="Baldrian P."/>
            <person name="Vilgalys R."/>
            <person name="Dunand C."/>
            <person name="Henrissat B."/>
            <person name="Grigoriev I.V."/>
            <person name="Hibbett D."/>
            <person name="Nagy L.G."/>
            <person name="Martin F.M."/>
        </authorList>
    </citation>
    <scope>NUCLEOTIDE SEQUENCE</scope>
    <source>
        <strain evidence="7">Prilba</strain>
    </source>
</reference>
<keyword evidence="8" id="KW-1185">Reference proteome</keyword>
<evidence type="ECO:0000256" key="5">
    <source>
        <dbReference type="ARBA" id="ARBA00032427"/>
    </source>
</evidence>
<dbReference type="SMART" id="SM00102">
    <property type="entry name" value="ADF"/>
    <property type="match status" value="1"/>
</dbReference>
<dbReference type="GO" id="GO:0015629">
    <property type="term" value="C:actin cytoskeleton"/>
    <property type="evidence" value="ECO:0007669"/>
    <property type="project" value="InterPro"/>
</dbReference>
<name>A0A9P5MTB8_9AGAM</name>
<dbReference type="EMBL" id="WHVB01000012">
    <property type="protein sequence ID" value="KAF8478103.1"/>
    <property type="molecule type" value="Genomic_DNA"/>
</dbReference>
<dbReference type="AlphaFoldDB" id="A0A9P5MTB8"/>
<evidence type="ECO:0000313" key="8">
    <source>
        <dbReference type="Proteomes" id="UP000759537"/>
    </source>
</evidence>
<dbReference type="CDD" id="cd11286">
    <property type="entry name" value="ADF_cofilin_like"/>
    <property type="match status" value="1"/>
</dbReference>
<dbReference type="GO" id="GO:0016363">
    <property type="term" value="C:nuclear matrix"/>
    <property type="evidence" value="ECO:0007669"/>
    <property type="project" value="UniProtKB-SubCell"/>
</dbReference>
<dbReference type="GO" id="GO:0003779">
    <property type="term" value="F:actin binding"/>
    <property type="evidence" value="ECO:0007669"/>
    <property type="project" value="UniProtKB-KW"/>
</dbReference>
<dbReference type="PROSITE" id="PS51263">
    <property type="entry name" value="ADF_H"/>
    <property type="match status" value="1"/>
</dbReference>
<comment type="subcellular location">
    <subcellularLocation>
        <location evidence="1">Nucleus matrix</location>
    </subcellularLocation>
</comment>
<organism evidence="7 8">
    <name type="scientific">Russula ochroleuca</name>
    <dbReference type="NCBI Taxonomy" id="152965"/>
    <lineage>
        <taxon>Eukaryota</taxon>
        <taxon>Fungi</taxon>
        <taxon>Dikarya</taxon>
        <taxon>Basidiomycota</taxon>
        <taxon>Agaricomycotina</taxon>
        <taxon>Agaricomycetes</taxon>
        <taxon>Russulales</taxon>
        <taxon>Russulaceae</taxon>
        <taxon>Russula</taxon>
    </lineage>
</organism>
<dbReference type="Proteomes" id="UP000759537">
    <property type="component" value="Unassembled WGS sequence"/>
</dbReference>
<feature type="domain" description="ADF-H" evidence="6">
    <location>
        <begin position="1"/>
        <end position="128"/>
    </location>
</feature>
<dbReference type="OrthoDB" id="10249245at2759"/>
<evidence type="ECO:0000313" key="7">
    <source>
        <dbReference type="EMBL" id="KAF8478103.1"/>
    </source>
</evidence>
<proteinExistence type="inferred from homology"/>
<dbReference type="Gene3D" id="3.40.20.10">
    <property type="entry name" value="Severin"/>
    <property type="match status" value="1"/>
</dbReference>
<comment type="similarity">
    <text evidence="2">Belongs to the actin-binding proteins ADF family.</text>
</comment>
<dbReference type="InterPro" id="IPR002108">
    <property type="entry name" value="ADF-H"/>
</dbReference>
<evidence type="ECO:0000259" key="6">
    <source>
        <dbReference type="PROSITE" id="PS51263"/>
    </source>
</evidence>
<dbReference type="GO" id="GO:0030042">
    <property type="term" value="P:actin filament depolymerization"/>
    <property type="evidence" value="ECO:0007669"/>
    <property type="project" value="InterPro"/>
</dbReference>
<comment type="caution">
    <text evidence="7">The sequence shown here is derived from an EMBL/GenBank/DDBJ whole genome shotgun (WGS) entry which is preliminary data.</text>
</comment>
<evidence type="ECO:0000256" key="3">
    <source>
        <dbReference type="ARBA" id="ARBA00015630"/>
    </source>
</evidence>
<dbReference type="Pfam" id="PF00241">
    <property type="entry name" value="Cofilin_ADF"/>
    <property type="match status" value="1"/>
</dbReference>
<dbReference type="InterPro" id="IPR029006">
    <property type="entry name" value="ADF-H/Gelsolin-like_dom_sf"/>
</dbReference>
<evidence type="ECO:0000256" key="4">
    <source>
        <dbReference type="ARBA" id="ARBA00023203"/>
    </source>
</evidence>
<accession>A0A9P5MTB8</accession>
<evidence type="ECO:0000256" key="2">
    <source>
        <dbReference type="ARBA" id="ARBA00006844"/>
    </source>
</evidence>
<gene>
    <name evidence="7" type="ORF">DFH94DRAFT_614337</name>
</gene>
<keyword evidence="4" id="KW-0009">Actin-binding</keyword>
<reference evidence="7" key="1">
    <citation type="submission" date="2019-10" db="EMBL/GenBank/DDBJ databases">
        <authorList>
            <consortium name="DOE Joint Genome Institute"/>
            <person name="Kuo A."/>
            <person name="Miyauchi S."/>
            <person name="Kiss E."/>
            <person name="Drula E."/>
            <person name="Kohler A."/>
            <person name="Sanchez-Garcia M."/>
            <person name="Andreopoulos B."/>
            <person name="Barry K.W."/>
            <person name="Bonito G."/>
            <person name="Buee M."/>
            <person name="Carver A."/>
            <person name="Chen C."/>
            <person name="Cichocki N."/>
            <person name="Clum A."/>
            <person name="Culley D."/>
            <person name="Crous P.W."/>
            <person name="Fauchery L."/>
            <person name="Girlanda M."/>
            <person name="Hayes R."/>
            <person name="Keri Z."/>
            <person name="LaButti K."/>
            <person name="Lipzen A."/>
            <person name="Lombard V."/>
            <person name="Magnuson J."/>
            <person name="Maillard F."/>
            <person name="Morin E."/>
            <person name="Murat C."/>
            <person name="Nolan M."/>
            <person name="Ohm R."/>
            <person name="Pangilinan J."/>
            <person name="Pereira M."/>
            <person name="Perotto S."/>
            <person name="Peter M."/>
            <person name="Riley R."/>
            <person name="Sitrit Y."/>
            <person name="Stielow B."/>
            <person name="Szollosi G."/>
            <person name="Zifcakova L."/>
            <person name="Stursova M."/>
            <person name="Spatafora J.W."/>
            <person name="Tedersoo L."/>
            <person name="Vaario L.-M."/>
            <person name="Yamada A."/>
            <person name="Yan M."/>
            <person name="Wang P."/>
            <person name="Xu J."/>
            <person name="Bruns T."/>
            <person name="Baldrian P."/>
            <person name="Vilgalys R."/>
            <person name="Henrissat B."/>
            <person name="Grigoriev I.V."/>
            <person name="Hibbett D."/>
            <person name="Nagy L.G."/>
            <person name="Martin F.M."/>
        </authorList>
    </citation>
    <scope>NUCLEOTIDE SEQUENCE</scope>
    <source>
        <strain evidence="7">Prilba</strain>
    </source>
</reference>
<dbReference type="SUPFAM" id="SSF55753">
    <property type="entry name" value="Actin depolymerizing proteins"/>
    <property type="match status" value="1"/>
</dbReference>
<dbReference type="InterPro" id="IPR017904">
    <property type="entry name" value="ADF/Cofilin"/>
</dbReference>